<dbReference type="OrthoDB" id="9766372at2"/>
<organism evidence="8 9">
    <name type="scientific">Glycomyces buryatensis</name>
    <dbReference type="NCBI Taxonomy" id="2570927"/>
    <lineage>
        <taxon>Bacteria</taxon>
        <taxon>Bacillati</taxon>
        <taxon>Actinomycetota</taxon>
        <taxon>Actinomycetes</taxon>
        <taxon>Glycomycetales</taxon>
        <taxon>Glycomycetaceae</taxon>
        <taxon>Glycomyces</taxon>
    </lineage>
</organism>
<feature type="domain" description="ABC3 transporter permease C-terminal" evidence="7">
    <location>
        <begin position="671"/>
        <end position="791"/>
    </location>
</feature>
<keyword evidence="3 6" id="KW-0812">Transmembrane</keyword>
<dbReference type="InterPro" id="IPR003838">
    <property type="entry name" value="ABC3_permease_C"/>
</dbReference>
<keyword evidence="2" id="KW-1003">Cell membrane</keyword>
<evidence type="ECO:0000259" key="7">
    <source>
        <dbReference type="Pfam" id="PF02687"/>
    </source>
</evidence>
<gene>
    <name evidence="8" type="ORF">FAB82_16575</name>
</gene>
<feature type="transmembrane region" description="Helical" evidence="6">
    <location>
        <begin position="267"/>
        <end position="290"/>
    </location>
</feature>
<sequence length="800" mass="86571">MRPGNSVNLNYIRNDFLGNKGVSFALLIVLVLSAFLMATGAMVMERLFGAVDQLFEEARPSHFLQMHKGEYDLEALERFASQHPEIEAWHVQQMVGFDGKTLRWERPSDGESGDLSQSLVDNLFVTPNREFDLLVEKDGTVPEPAVGEVYVPVSVQQSQDLRIGDRLELSSGGTVLEFQVAGFVRDAQMGASLAESTRFLVSETDFTDVEAMDGGRPEIIVGYRLDDESAVPDFQRAYESDAALPQQGQAVTIQIIRLVNAFSDGPVALALVFSSLLLITIALLNARFVIRGTLEDEVREIGAMKAIGLSDKAIMGLYMSKYRALALFACLIGGLLAVVATNLLTQSVQANYPEAPPSPATFLVPVGALLVVYSVVVVICRRVLGRIRKIEVVGSLVHGTTQSEKQTVRRARREARTVRRTSLTTYRGGNVSRRLAVLDLRLEAGQWMLIPFVFFLASVLMTLPLNLFTTFDSPRFVTYLGVPETDVRADVAFTDDADAIREAMVADMAEDDRISGTQTFANVEYQIEGEVGWEGLGVEIGDYGSNSVRYVDGERPAEGEIAMSLLNAEKYGLGTGDELTLRRGEELTTAVVSGVYQDLTSGGLTAKMQGEVPGGADAYVVYADTVGGADAAAIASEYGDRFQSADVVPMREYVRQTMAYVTDAFKRAAVLAFVFGVGVALLITCLFLKLRLASDRPKMGMLAAIGFSTGEIIAQVRWKTLLAAGLGTGIGLAFAAVLGGPFVGALISMAGLGISNLAFIPNPWLTYVAYPLVLIAAGYLGALLLTARLRGADKSMWIRG</sequence>
<feature type="transmembrane region" description="Helical" evidence="6">
    <location>
        <begin position="360"/>
        <end position="380"/>
    </location>
</feature>
<evidence type="ECO:0000256" key="6">
    <source>
        <dbReference type="SAM" id="Phobius"/>
    </source>
</evidence>
<protein>
    <submittedName>
        <fullName evidence="8">FtsX-like permease family protein</fullName>
    </submittedName>
</protein>
<name>A0A4S8QGN5_9ACTN</name>
<feature type="transmembrane region" description="Helical" evidence="6">
    <location>
        <begin position="767"/>
        <end position="787"/>
    </location>
</feature>
<feature type="domain" description="ABC3 transporter permease C-terminal" evidence="7">
    <location>
        <begin position="273"/>
        <end position="383"/>
    </location>
</feature>
<reference evidence="8 9" key="2">
    <citation type="submission" date="2019-05" db="EMBL/GenBank/DDBJ databases">
        <title>Glycomyces buryatensis sp. nov.</title>
        <authorList>
            <person name="Nikitina E."/>
        </authorList>
    </citation>
    <scope>NUCLEOTIDE SEQUENCE [LARGE SCALE GENOMIC DNA]</scope>
    <source>
        <strain evidence="8 9">18</strain>
    </source>
</reference>
<keyword evidence="9" id="KW-1185">Reference proteome</keyword>
<comment type="subcellular location">
    <subcellularLocation>
        <location evidence="1">Cell membrane</location>
        <topology evidence="1">Multi-pass membrane protein</topology>
    </subcellularLocation>
</comment>
<dbReference type="InterPro" id="IPR038766">
    <property type="entry name" value="Membrane_comp_ABC_pdt"/>
</dbReference>
<accession>A0A4S8QGN5</accession>
<proteinExistence type="predicted"/>
<evidence type="ECO:0000256" key="4">
    <source>
        <dbReference type="ARBA" id="ARBA00022989"/>
    </source>
</evidence>
<dbReference type="Proteomes" id="UP000308760">
    <property type="component" value="Unassembled WGS sequence"/>
</dbReference>
<feature type="transmembrane region" description="Helical" evidence="6">
    <location>
        <begin position="21"/>
        <end position="44"/>
    </location>
</feature>
<dbReference type="AlphaFoldDB" id="A0A4S8QGN5"/>
<dbReference type="EMBL" id="STGY01000061">
    <property type="protein sequence ID" value="THV39824.1"/>
    <property type="molecule type" value="Genomic_DNA"/>
</dbReference>
<evidence type="ECO:0000256" key="5">
    <source>
        <dbReference type="ARBA" id="ARBA00023136"/>
    </source>
</evidence>
<evidence type="ECO:0000256" key="3">
    <source>
        <dbReference type="ARBA" id="ARBA00022692"/>
    </source>
</evidence>
<comment type="caution">
    <text evidence="8">The sequence shown here is derived from an EMBL/GenBank/DDBJ whole genome shotgun (WGS) entry which is preliminary data.</text>
</comment>
<feature type="transmembrane region" description="Helical" evidence="6">
    <location>
        <begin position="721"/>
        <end position="747"/>
    </location>
</feature>
<evidence type="ECO:0000256" key="2">
    <source>
        <dbReference type="ARBA" id="ARBA00022475"/>
    </source>
</evidence>
<dbReference type="PANTHER" id="PTHR30287">
    <property type="entry name" value="MEMBRANE COMPONENT OF PREDICTED ABC SUPERFAMILY METABOLITE UPTAKE TRANSPORTER"/>
    <property type="match status" value="1"/>
</dbReference>
<evidence type="ECO:0000313" key="8">
    <source>
        <dbReference type="EMBL" id="THV39824.1"/>
    </source>
</evidence>
<dbReference type="Pfam" id="PF02687">
    <property type="entry name" value="FtsX"/>
    <property type="match status" value="2"/>
</dbReference>
<dbReference type="PANTHER" id="PTHR30287:SF2">
    <property type="entry name" value="BLL1001 PROTEIN"/>
    <property type="match status" value="1"/>
</dbReference>
<feature type="transmembrane region" description="Helical" evidence="6">
    <location>
        <begin position="322"/>
        <end position="340"/>
    </location>
</feature>
<keyword evidence="4 6" id="KW-1133">Transmembrane helix</keyword>
<feature type="transmembrane region" description="Helical" evidence="6">
    <location>
        <begin position="668"/>
        <end position="688"/>
    </location>
</feature>
<evidence type="ECO:0000313" key="9">
    <source>
        <dbReference type="Proteomes" id="UP000308760"/>
    </source>
</evidence>
<dbReference type="GO" id="GO:0005886">
    <property type="term" value="C:plasma membrane"/>
    <property type="evidence" value="ECO:0007669"/>
    <property type="project" value="UniProtKB-SubCell"/>
</dbReference>
<keyword evidence="5 6" id="KW-0472">Membrane</keyword>
<evidence type="ECO:0000256" key="1">
    <source>
        <dbReference type="ARBA" id="ARBA00004651"/>
    </source>
</evidence>
<reference evidence="9" key="1">
    <citation type="submission" date="2019-04" db="EMBL/GenBank/DDBJ databases">
        <title>Nocardioides xinjiangensis sp. nov.</title>
        <authorList>
            <person name="Liu S."/>
        </authorList>
    </citation>
    <scope>NUCLEOTIDE SEQUENCE [LARGE SCALE GENOMIC DNA]</scope>
    <source>
        <strain evidence="9">18</strain>
    </source>
</reference>
<feature type="transmembrane region" description="Helical" evidence="6">
    <location>
        <begin position="447"/>
        <end position="468"/>
    </location>
</feature>